<organism evidence="2 3">
    <name type="scientific">Aureobasidium melanogenum</name>
    <name type="common">Aureobasidium pullulans var. melanogenum</name>
    <dbReference type="NCBI Taxonomy" id="46634"/>
    <lineage>
        <taxon>Eukaryota</taxon>
        <taxon>Fungi</taxon>
        <taxon>Dikarya</taxon>
        <taxon>Ascomycota</taxon>
        <taxon>Pezizomycotina</taxon>
        <taxon>Dothideomycetes</taxon>
        <taxon>Dothideomycetidae</taxon>
        <taxon>Dothideales</taxon>
        <taxon>Saccotheciaceae</taxon>
        <taxon>Aureobasidium</taxon>
    </lineage>
</organism>
<dbReference type="AlphaFoldDB" id="A0A9P8ELB5"/>
<evidence type="ECO:0000313" key="2">
    <source>
        <dbReference type="EMBL" id="KAG9693363.1"/>
    </source>
</evidence>
<feature type="region of interest" description="Disordered" evidence="1">
    <location>
        <begin position="1"/>
        <end position="57"/>
    </location>
</feature>
<reference evidence="2" key="2">
    <citation type="submission" date="2021-08" db="EMBL/GenBank/DDBJ databases">
        <authorList>
            <person name="Gostincar C."/>
            <person name="Sun X."/>
            <person name="Song Z."/>
            <person name="Gunde-Cimerman N."/>
        </authorList>
    </citation>
    <scope>NUCLEOTIDE SEQUENCE</scope>
    <source>
        <strain evidence="2">EXF-9911</strain>
    </source>
</reference>
<evidence type="ECO:0000313" key="3">
    <source>
        <dbReference type="Proteomes" id="UP000779574"/>
    </source>
</evidence>
<accession>A0A9P8ELB5</accession>
<feature type="non-terminal residue" evidence="2">
    <location>
        <position position="1"/>
    </location>
</feature>
<comment type="caution">
    <text evidence="2">The sequence shown here is derived from an EMBL/GenBank/DDBJ whole genome shotgun (WGS) entry which is preliminary data.</text>
</comment>
<protein>
    <submittedName>
        <fullName evidence="2">Uncharacterized protein</fullName>
    </submittedName>
</protein>
<dbReference type="OrthoDB" id="3942587at2759"/>
<sequence>MPYNTSSSQSSGNNTPSSNSSGDRPSGTSSKGVVVHNHGSGVRYGPPEPSSRDAFSAQQQQYILTILTDSPAHPKLAGQKHIND</sequence>
<proteinExistence type="predicted"/>
<evidence type="ECO:0000256" key="1">
    <source>
        <dbReference type="SAM" id="MobiDB-lite"/>
    </source>
</evidence>
<feature type="compositionally biased region" description="Low complexity" evidence="1">
    <location>
        <begin position="1"/>
        <end position="22"/>
    </location>
</feature>
<dbReference type="Proteomes" id="UP000779574">
    <property type="component" value="Unassembled WGS sequence"/>
</dbReference>
<gene>
    <name evidence="2" type="ORF">KCU76_g6024</name>
</gene>
<name>A0A9P8ELB5_AURME</name>
<dbReference type="EMBL" id="JAHFXF010000196">
    <property type="protein sequence ID" value="KAG9693363.1"/>
    <property type="molecule type" value="Genomic_DNA"/>
</dbReference>
<reference evidence="2" key="1">
    <citation type="journal article" date="2021" name="J Fungi (Basel)">
        <title>Virulence traits and population genomics of the black yeast Aureobasidium melanogenum.</title>
        <authorList>
            <person name="Cernosa A."/>
            <person name="Sun X."/>
            <person name="Gostincar C."/>
            <person name="Fang C."/>
            <person name="Gunde-Cimerman N."/>
            <person name="Song Z."/>
        </authorList>
    </citation>
    <scope>NUCLEOTIDE SEQUENCE</scope>
    <source>
        <strain evidence="2">EXF-9911</strain>
    </source>
</reference>